<dbReference type="AlphaFoldDB" id="A0A0R0IU27"/>
<evidence type="ECO:0000313" key="5">
    <source>
        <dbReference type="EnsemblPlants" id="KRH45744"/>
    </source>
</evidence>
<dbReference type="GO" id="GO:0016787">
    <property type="term" value="F:hydrolase activity"/>
    <property type="evidence" value="ECO:0007669"/>
    <property type="project" value="UniProtKB-KW"/>
</dbReference>
<dbReference type="InterPro" id="IPR010285">
    <property type="entry name" value="DNA_helicase_pif1-like_DEAD"/>
</dbReference>
<dbReference type="EnsemblPlants" id="KRH45744">
    <property type="protein sequence ID" value="KRH45744"/>
    <property type="gene ID" value="GLYMA_08G291100"/>
</dbReference>
<feature type="domain" description="DNA helicase Pif1-like 2B" evidence="3">
    <location>
        <begin position="314"/>
        <end position="360"/>
    </location>
</feature>
<keyword evidence="1" id="KW-0378">Hydrolase</keyword>
<dbReference type="GO" id="GO:0005524">
    <property type="term" value="F:ATP binding"/>
    <property type="evidence" value="ECO:0007669"/>
    <property type="project" value="UniProtKB-KW"/>
</dbReference>
<dbReference type="GO" id="GO:0006310">
    <property type="term" value="P:DNA recombination"/>
    <property type="evidence" value="ECO:0007669"/>
    <property type="project" value="UniProtKB-KW"/>
</dbReference>
<proteinExistence type="inferred from homology"/>
<comment type="catalytic activity">
    <reaction evidence="1">
        <text>ATP + H2O = ADP + phosphate + H(+)</text>
        <dbReference type="Rhea" id="RHEA:13065"/>
        <dbReference type="ChEBI" id="CHEBI:15377"/>
        <dbReference type="ChEBI" id="CHEBI:15378"/>
        <dbReference type="ChEBI" id="CHEBI:30616"/>
        <dbReference type="ChEBI" id="CHEBI:43474"/>
        <dbReference type="ChEBI" id="CHEBI:456216"/>
        <dbReference type="EC" id="5.6.2.3"/>
    </reaction>
</comment>
<sequence>MLFMNTVTKSDVVWIITWKLLANRIVYQKKRQLNIPNSELKELYLIEIEKLLNSNGRSLKDCTFLSCPDSSNFDFYENKFIVEQFNYDTNELTKLHALLKLLTKEQLDFFFLYGYGGTRKTFLWNTLSAAIRAQKKIVLNVASSGISSFLLHGGRIDHSTFSIPLLMTEELTCNIAQGSLHAKLLIETKLIIWDEAPMMNRYCFKVLDRTLRDLMCCKYDKGDIEIPTNLLVLDNDKPLPSLVDFVYSNILENLNVSNFFEVRAILTPTLEIVEEANEFMLSLISGDEKQYLSSYSPCHSDEDYQIQGDWFTPEFLNEIKYSGIPNHKLRLKVGVPVMLLRNLDQTNGLCNDIRLQVKHLGQNVITITVLTDKNYGDTNFIVKMDLVPSDHDFLFKFQHRQFPLSLCFAMTINKKPLLTHGQLYVAVSRVKSKDGLKMLILDEDRKV</sequence>
<reference evidence="4 5" key="1">
    <citation type="journal article" date="2010" name="Nature">
        <title>Genome sequence of the palaeopolyploid soybean.</title>
        <authorList>
            <person name="Schmutz J."/>
            <person name="Cannon S.B."/>
            <person name="Schlueter J."/>
            <person name="Ma J."/>
            <person name="Mitros T."/>
            <person name="Nelson W."/>
            <person name="Hyten D.L."/>
            <person name="Song Q."/>
            <person name="Thelen J.J."/>
            <person name="Cheng J."/>
            <person name="Xu D."/>
            <person name="Hellsten U."/>
            <person name="May G.D."/>
            <person name="Yu Y."/>
            <person name="Sakurai T."/>
            <person name="Umezawa T."/>
            <person name="Bhattacharyya M.K."/>
            <person name="Sandhu D."/>
            <person name="Valliyodan B."/>
            <person name="Lindquist E."/>
            <person name="Peto M."/>
            <person name="Grant D."/>
            <person name="Shu S."/>
            <person name="Goodstein D."/>
            <person name="Barry K."/>
            <person name="Futrell-Griggs M."/>
            <person name="Abernathy B."/>
            <person name="Du J."/>
            <person name="Tian Z."/>
            <person name="Zhu L."/>
            <person name="Gill N."/>
            <person name="Joshi T."/>
            <person name="Libault M."/>
            <person name="Sethuraman A."/>
            <person name="Zhang X.-C."/>
            <person name="Shinozaki K."/>
            <person name="Nguyen H.T."/>
            <person name="Wing R.A."/>
            <person name="Cregan P."/>
            <person name="Specht J."/>
            <person name="Grimwood J."/>
            <person name="Rokhsar D."/>
            <person name="Stacey G."/>
            <person name="Shoemaker R.C."/>
            <person name="Jackson S.A."/>
        </authorList>
    </citation>
    <scope>NUCLEOTIDE SEQUENCE</scope>
    <source>
        <strain evidence="5">cv. Williams 82</strain>
        <tissue evidence="4">Callus</tissue>
    </source>
</reference>
<accession>A0A0R0IU27</accession>
<name>A0A0R0IU27_SOYBN</name>
<keyword evidence="1" id="KW-0347">Helicase</keyword>
<evidence type="ECO:0000259" key="2">
    <source>
        <dbReference type="Pfam" id="PF05970"/>
    </source>
</evidence>
<dbReference type="PANTHER" id="PTHR10492:SF78">
    <property type="entry name" value="ATP-DEPENDENT DNA HELICASE"/>
    <property type="match status" value="1"/>
</dbReference>
<dbReference type="PaxDb" id="3847-GLYMA08G40161.1"/>
<gene>
    <name evidence="4" type="ORF">GLYMA_08G291100</name>
</gene>
<comment type="cofactor">
    <cofactor evidence="1">
        <name>Mg(2+)</name>
        <dbReference type="ChEBI" id="CHEBI:18420"/>
    </cofactor>
</comment>
<dbReference type="Gramene" id="KRH45744">
    <property type="protein sequence ID" value="KRH45744"/>
    <property type="gene ID" value="GLYMA_08G291100"/>
</dbReference>
<reference evidence="4" key="3">
    <citation type="submission" date="2018-07" db="EMBL/GenBank/DDBJ databases">
        <title>WGS assembly of Glycine max.</title>
        <authorList>
            <person name="Schmutz J."/>
            <person name="Cannon S."/>
            <person name="Schlueter J."/>
            <person name="Ma J."/>
            <person name="Mitros T."/>
            <person name="Nelson W."/>
            <person name="Hyten D."/>
            <person name="Song Q."/>
            <person name="Thelen J."/>
            <person name="Cheng J."/>
            <person name="Xu D."/>
            <person name="Hellsten U."/>
            <person name="May G."/>
            <person name="Yu Y."/>
            <person name="Sakurai T."/>
            <person name="Umezawa T."/>
            <person name="Bhattacharyya M."/>
            <person name="Sandhu D."/>
            <person name="Valliyodan B."/>
            <person name="Lindquist E."/>
            <person name="Peto M."/>
            <person name="Grant D."/>
            <person name="Shu S."/>
            <person name="Goodstein D."/>
            <person name="Barry K."/>
            <person name="Futrell-Griggs M."/>
            <person name="Abernathy B."/>
            <person name="Du J."/>
            <person name="Tian Z."/>
            <person name="Zhu L."/>
            <person name="Gill N."/>
            <person name="Joshi T."/>
            <person name="Libault M."/>
            <person name="Sethuraman A."/>
            <person name="Zhang X."/>
            <person name="Shinozaki K."/>
            <person name="Nguyen H."/>
            <person name="Wing R."/>
            <person name="Cregan P."/>
            <person name="Specht J."/>
            <person name="Grimwood J."/>
            <person name="Rokhsar D."/>
            <person name="Stacey G."/>
            <person name="Shoemaker R."/>
            <person name="Jackson S."/>
        </authorList>
    </citation>
    <scope>NUCLEOTIDE SEQUENCE</scope>
    <source>
        <tissue evidence="4">Callus</tissue>
    </source>
</reference>
<keyword evidence="1" id="KW-0547">Nucleotide-binding</keyword>
<dbReference type="SMR" id="A0A0R0IU27"/>
<organism evidence="4">
    <name type="scientific">Glycine max</name>
    <name type="common">Soybean</name>
    <name type="synonym">Glycine hispida</name>
    <dbReference type="NCBI Taxonomy" id="3847"/>
    <lineage>
        <taxon>Eukaryota</taxon>
        <taxon>Viridiplantae</taxon>
        <taxon>Streptophyta</taxon>
        <taxon>Embryophyta</taxon>
        <taxon>Tracheophyta</taxon>
        <taxon>Spermatophyta</taxon>
        <taxon>Magnoliopsida</taxon>
        <taxon>eudicotyledons</taxon>
        <taxon>Gunneridae</taxon>
        <taxon>Pentapetalae</taxon>
        <taxon>rosids</taxon>
        <taxon>fabids</taxon>
        <taxon>Fabales</taxon>
        <taxon>Fabaceae</taxon>
        <taxon>Papilionoideae</taxon>
        <taxon>50 kb inversion clade</taxon>
        <taxon>NPAAA clade</taxon>
        <taxon>indigoferoid/millettioid clade</taxon>
        <taxon>Phaseoleae</taxon>
        <taxon>Glycine</taxon>
        <taxon>Glycine subgen. Soja</taxon>
    </lineage>
</organism>
<dbReference type="InterPro" id="IPR049163">
    <property type="entry name" value="Pif1-like_2B_dom"/>
</dbReference>
<evidence type="ECO:0000313" key="4">
    <source>
        <dbReference type="EMBL" id="KRH45744.1"/>
    </source>
</evidence>
<dbReference type="Proteomes" id="UP000008827">
    <property type="component" value="Chromosome 8"/>
</dbReference>
<keyword evidence="1" id="KW-0227">DNA damage</keyword>
<dbReference type="PANTHER" id="PTHR10492">
    <property type="match status" value="1"/>
</dbReference>
<evidence type="ECO:0000313" key="6">
    <source>
        <dbReference type="Proteomes" id="UP000008827"/>
    </source>
</evidence>
<dbReference type="SUPFAM" id="SSF52540">
    <property type="entry name" value="P-loop containing nucleoside triphosphate hydrolases"/>
    <property type="match status" value="2"/>
</dbReference>
<dbReference type="GO" id="GO:0000723">
    <property type="term" value="P:telomere maintenance"/>
    <property type="evidence" value="ECO:0007669"/>
    <property type="project" value="InterPro"/>
</dbReference>
<dbReference type="Pfam" id="PF21530">
    <property type="entry name" value="Pif1_2B_dom"/>
    <property type="match status" value="1"/>
</dbReference>
<comment type="similarity">
    <text evidence="1">Belongs to the helicase family.</text>
</comment>
<evidence type="ECO:0000259" key="3">
    <source>
        <dbReference type="Pfam" id="PF21530"/>
    </source>
</evidence>
<protein>
    <recommendedName>
        <fullName evidence="1">ATP-dependent DNA helicase</fullName>
        <ecNumber evidence="1">5.6.2.3</ecNumber>
    </recommendedName>
</protein>
<feature type="domain" description="DNA helicase Pif1-like DEAD-box helicase" evidence="2">
    <location>
        <begin position="99"/>
        <end position="220"/>
    </location>
</feature>
<dbReference type="GO" id="GO:0006281">
    <property type="term" value="P:DNA repair"/>
    <property type="evidence" value="ECO:0007669"/>
    <property type="project" value="UniProtKB-KW"/>
</dbReference>
<keyword evidence="1" id="KW-0233">DNA recombination</keyword>
<dbReference type="Gene3D" id="3.40.50.300">
    <property type="entry name" value="P-loop containing nucleotide triphosphate hydrolases"/>
    <property type="match status" value="1"/>
</dbReference>
<reference evidence="5" key="2">
    <citation type="submission" date="2018-02" db="UniProtKB">
        <authorList>
            <consortium name="EnsemblPlants"/>
        </authorList>
    </citation>
    <scope>IDENTIFICATION</scope>
    <source>
        <strain evidence="5">Williams 82</strain>
    </source>
</reference>
<dbReference type="InParanoid" id="A0A0R0IU27"/>
<dbReference type="EC" id="5.6.2.3" evidence="1"/>
<dbReference type="STRING" id="3847.A0A0R0IU27"/>
<dbReference type="Pfam" id="PF05970">
    <property type="entry name" value="PIF1"/>
    <property type="match status" value="1"/>
</dbReference>
<keyword evidence="1" id="KW-0067">ATP-binding</keyword>
<keyword evidence="6" id="KW-1185">Reference proteome</keyword>
<dbReference type="EMBL" id="CM000841">
    <property type="protein sequence ID" value="KRH45744.1"/>
    <property type="molecule type" value="Genomic_DNA"/>
</dbReference>
<keyword evidence="1" id="KW-0234">DNA repair</keyword>
<dbReference type="GO" id="GO:0043139">
    <property type="term" value="F:5'-3' DNA helicase activity"/>
    <property type="evidence" value="ECO:0007669"/>
    <property type="project" value="UniProtKB-EC"/>
</dbReference>
<dbReference type="InterPro" id="IPR027417">
    <property type="entry name" value="P-loop_NTPase"/>
</dbReference>
<evidence type="ECO:0000256" key="1">
    <source>
        <dbReference type="RuleBase" id="RU363044"/>
    </source>
</evidence>